<dbReference type="GO" id="GO:0016020">
    <property type="term" value="C:membrane"/>
    <property type="evidence" value="ECO:0007669"/>
    <property type="project" value="UniProtKB-SubCell"/>
</dbReference>
<gene>
    <name evidence="6" type="ORF">M9458_028424</name>
</gene>
<feature type="non-terminal residue" evidence="6">
    <location>
        <position position="55"/>
    </location>
</feature>
<evidence type="ECO:0000256" key="2">
    <source>
        <dbReference type="ARBA" id="ARBA00022692"/>
    </source>
</evidence>
<name>A0ABD0PQD9_CIRMR</name>
<comment type="caution">
    <text evidence="6">The sequence shown here is derived from an EMBL/GenBank/DDBJ whole genome shotgun (WGS) entry which is preliminary data.</text>
</comment>
<dbReference type="InterPro" id="IPR007237">
    <property type="entry name" value="CD20-like"/>
</dbReference>
<accession>A0ABD0PQD9</accession>
<keyword evidence="3 5" id="KW-1133">Transmembrane helix</keyword>
<keyword evidence="7" id="KW-1185">Reference proteome</keyword>
<keyword evidence="2 5" id="KW-0812">Transmembrane</keyword>
<feature type="transmembrane region" description="Helical" evidence="5">
    <location>
        <begin position="14"/>
        <end position="38"/>
    </location>
</feature>
<reference evidence="6 7" key="1">
    <citation type="submission" date="2024-05" db="EMBL/GenBank/DDBJ databases">
        <title>Genome sequencing and assembly of Indian major carp, Cirrhinus mrigala (Hamilton, 1822).</title>
        <authorList>
            <person name="Mohindra V."/>
            <person name="Chowdhury L.M."/>
            <person name="Lal K."/>
            <person name="Jena J.K."/>
        </authorList>
    </citation>
    <scope>NUCLEOTIDE SEQUENCE [LARGE SCALE GENOMIC DNA]</scope>
    <source>
        <strain evidence="6">CM1030</strain>
        <tissue evidence="6">Blood</tissue>
    </source>
</reference>
<dbReference type="AlphaFoldDB" id="A0ABD0PQD9"/>
<proteinExistence type="predicted"/>
<evidence type="ECO:0000313" key="7">
    <source>
        <dbReference type="Proteomes" id="UP001529510"/>
    </source>
</evidence>
<evidence type="ECO:0000256" key="3">
    <source>
        <dbReference type="ARBA" id="ARBA00022989"/>
    </source>
</evidence>
<dbReference type="EMBL" id="JAMKFB020000014">
    <property type="protein sequence ID" value="KAL0176094.1"/>
    <property type="molecule type" value="Genomic_DNA"/>
</dbReference>
<evidence type="ECO:0000256" key="4">
    <source>
        <dbReference type="ARBA" id="ARBA00023136"/>
    </source>
</evidence>
<keyword evidence="4 5" id="KW-0472">Membrane</keyword>
<dbReference type="Proteomes" id="UP001529510">
    <property type="component" value="Unassembled WGS sequence"/>
</dbReference>
<protein>
    <submittedName>
        <fullName evidence="6">Uncharacterized protein</fullName>
    </submittedName>
</protein>
<sequence length="55" mass="6146">MDRYRYFIFNQKSVVVLGILQVACAGLCVVCGFMDAVFRKSTTLSETRAPLWAGL</sequence>
<evidence type="ECO:0000256" key="1">
    <source>
        <dbReference type="ARBA" id="ARBA00004141"/>
    </source>
</evidence>
<comment type="subcellular location">
    <subcellularLocation>
        <location evidence="1">Membrane</location>
        <topology evidence="1">Multi-pass membrane protein</topology>
    </subcellularLocation>
</comment>
<evidence type="ECO:0000313" key="6">
    <source>
        <dbReference type="EMBL" id="KAL0176094.1"/>
    </source>
</evidence>
<evidence type="ECO:0000256" key="5">
    <source>
        <dbReference type="SAM" id="Phobius"/>
    </source>
</evidence>
<dbReference type="Pfam" id="PF04103">
    <property type="entry name" value="CD20"/>
    <property type="match status" value="1"/>
</dbReference>
<organism evidence="6 7">
    <name type="scientific">Cirrhinus mrigala</name>
    <name type="common">Mrigala</name>
    <dbReference type="NCBI Taxonomy" id="683832"/>
    <lineage>
        <taxon>Eukaryota</taxon>
        <taxon>Metazoa</taxon>
        <taxon>Chordata</taxon>
        <taxon>Craniata</taxon>
        <taxon>Vertebrata</taxon>
        <taxon>Euteleostomi</taxon>
        <taxon>Actinopterygii</taxon>
        <taxon>Neopterygii</taxon>
        <taxon>Teleostei</taxon>
        <taxon>Ostariophysi</taxon>
        <taxon>Cypriniformes</taxon>
        <taxon>Cyprinidae</taxon>
        <taxon>Labeoninae</taxon>
        <taxon>Labeonini</taxon>
        <taxon>Cirrhinus</taxon>
    </lineage>
</organism>